<dbReference type="Proteomes" id="UP000249324">
    <property type="component" value="Unassembled WGS sequence"/>
</dbReference>
<feature type="transmembrane region" description="Helical" evidence="3">
    <location>
        <begin position="58"/>
        <end position="78"/>
    </location>
</feature>
<reference evidence="5 7" key="3">
    <citation type="journal article" date="2021" name="BMC Genomics">
        <title>Genome-resolved metagenome and metatranscriptome analyses of thermophilic composting reveal key bacterial players and their metabolic interactions.</title>
        <authorList>
            <person name="Braga L.P.P."/>
            <person name="Pereira R.V."/>
            <person name="Martins L.F."/>
            <person name="Moura L.M.S."/>
            <person name="Sanchez F.B."/>
            <person name="Patane J.S.L."/>
            <person name="da Silva A.M."/>
            <person name="Setubal J.C."/>
        </authorList>
    </citation>
    <scope>NUCLEOTIDE SEQUENCE [LARGE SCALE GENOMIC DNA]</scope>
    <source>
        <strain evidence="5">ZC4RG45</strain>
    </source>
</reference>
<evidence type="ECO:0000259" key="4">
    <source>
        <dbReference type="Pfam" id="PF00892"/>
    </source>
</evidence>
<feature type="transmembrane region" description="Helical" evidence="3">
    <location>
        <begin position="203"/>
        <end position="223"/>
    </location>
</feature>
<gene>
    <name evidence="5" type="ORF">DIU77_010915</name>
    <name evidence="6" type="ORF">DIU77_07095</name>
</gene>
<evidence type="ECO:0000256" key="3">
    <source>
        <dbReference type="SAM" id="Phobius"/>
    </source>
</evidence>
<feature type="transmembrane region" description="Helical" evidence="3">
    <location>
        <begin position="90"/>
        <end position="111"/>
    </location>
</feature>
<dbReference type="GO" id="GO:0016020">
    <property type="term" value="C:membrane"/>
    <property type="evidence" value="ECO:0007669"/>
    <property type="project" value="InterPro"/>
</dbReference>
<evidence type="ECO:0000256" key="2">
    <source>
        <dbReference type="SAM" id="MobiDB-lite"/>
    </source>
</evidence>
<comment type="similarity">
    <text evidence="1">Belongs to the EamA transporter family.</text>
</comment>
<accession>A0A2W4JK04</accession>
<name>A0A2W4JK04_9PSEU</name>
<dbReference type="InterPro" id="IPR037185">
    <property type="entry name" value="EmrE-like"/>
</dbReference>
<reference evidence="6" key="1">
    <citation type="submission" date="2018-05" db="EMBL/GenBank/DDBJ databases">
        <authorList>
            <person name="Lanie J.A."/>
            <person name="Ng W.-L."/>
            <person name="Kazmierczak K.M."/>
            <person name="Andrzejewski T.M."/>
            <person name="Davidsen T.M."/>
            <person name="Wayne K.J."/>
            <person name="Tettelin H."/>
            <person name="Glass J.I."/>
            <person name="Rusch D."/>
            <person name="Podicherti R."/>
            <person name="Tsui H.-C.T."/>
            <person name="Winkler M.E."/>
        </authorList>
    </citation>
    <scope>NUCLEOTIDE SEQUENCE</scope>
    <source>
        <strain evidence="6">ZC4RG45</strain>
    </source>
</reference>
<feature type="transmembrane region" description="Helical" evidence="3">
    <location>
        <begin position="273"/>
        <end position="293"/>
    </location>
</feature>
<feature type="transmembrane region" description="Helical" evidence="3">
    <location>
        <begin position="147"/>
        <end position="166"/>
    </location>
</feature>
<dbReference type="AlphaFoldDB" id="A0A2W4JK04"/>
<proteinExistence type="inferred from homology"/>
<evidence type="ECO:0000256" key="1">
    <source>
        <dbReference type="ARBA" id="ARBA00007362"/>
    </source>
</evidence>
<keyword evidence="3" id="KW-0472">Membrane</keyword>
<sequence>MAAPSAEQHVVRPAGAGARPFTPHPGRGLLFVLLSAVSFSSSGVLAKPVMLAGMTPQQVAAARIGLAAAILLAGVALVRPSLLKVRRGDWPLLVGFGLLGVAGAQLMYFVAASRIPVGVAILLEFTSPVLVALWVRFVRRVHMPRALYGGVALAMLGLALVAQVWQGLRLDLLGMGAGLLAAVCASAYFLLGERGMTAQHPLGMVTWGLTFGALTVCAAAPPWTWPAEKLTMTVPFGPWTPPAWLLLVAVAVVSTVLAYLTGLFALRHLPAAVASALGLVEPLAATALAWVLIDEALTLVQLVGAVAVLAGATIVQLNSPGKTQPGTPAEPLPDPDHCREPDGLPGR</sequence>
<dbReference type="SUPFAM" id="SSF103481">
    <property type="entry name" value="Multidrug resistance efflux transporter EmrE"/>
    <property type="match status" value="2"/>
</dbReference>
<evidence type="ECO:0000313" key="6">
    <source>
        <dbReference type="EMBL" id="PZM98821.1"/>
    </source>
</evidence>
<feature type="domain" description="EamA" evidence="4">
    <location>
        <begin position="173"/>
        <end position="315"/>
    </location>
</feature>
<dbReference type="Pfam" id="PF00892">
    <property type="entry name" value="EamA"/>
    <property type="match status" value="2"/>
</dbReference>
<dbReference type="EMBL" id="QGUI01000212">
    <property type="protein sequence ID" value="PZM98821.1"/>
    <property type="molecule type" value="Genomic_DNA"/>
</dbReference>
<feature type="region of interest" description="Disordered" evidence="2">
    <location>
        <begin position="319"/>
        <end position="347"/>
    </location>
</feature>
<evidence type="ECO:0000313" key="7">
    <source>
        <dbReference type="Proteomes" id="UP000249324"/>
    </source>
</evidence>
<comment type="caution">
    <text evidence="6">The sequence shown here is derived from an EMBL/GenBank/DDBJ whole genome shotgun (WGS) entry which is preliminary data.</text>
</comment>
<dbReference type="EMBL" id="QGUI02000125">
    <property type="protein sequence ID" value="MFO7192741.1"/>
    <property type="molecule type" value="Genomic_DNA"/>
</dbReference>
<protein>
    <submittedName>
        <fullName evidence="6">EamA family transporter</fullName>
    </submittedName>
</protein>
<feature type="transmembrane region" description="Helical" evidence="3">
    <location>
        <begin position="172"/>
        <end position="191"/>
    </location>
</feature>
<dbReference type="InterPro" id="IPR000620">
    <property type="entry name" value="EamA_dom"/>
</dbReference>
<evidence type="ECO:0000313" key="5">
    <source>
        <dbReference type="EMBL" id="MFO7192741.1"/>
    </source>
</evidence>
<dbReference type="PANTHER" id="PTHR22911">
    <property type="entry name" value="ACYL-MALONYL CONDENSING ENZYME-RELATED"/>
    <property type="match status" value="1"/>
</dbReference>
<feature type="compositionally biased region" description="Basic and acidic residues" evidence="2">
    <location>
        <begin position="334"/>
        <end position="347"/>
    </location>
</feature>
<feature type="transmembrane region" description="Helical" evidence="3">
    <location>
        <begin position="28"/>
        <end position="46"/>
    </location>
</feature>
<feature type="domain" description="EamA" evidence="4">
    <location>
        <begin position="27"/>
        <end position="161"/>
    </location>
</feature>
<feature type="transmembrane region" description="Helical" evidence="3">
    <location>
        <begin position="299"/>
        <end position="317"/>
    </location>
</feature>
<keyword evidence="3" id="KW-0812">Transmembrane</keyword>
<reference evidence="5" key="2">
    <citation type="submission" date="2018-05" db="EMBL/GenBank/DDBJ databases">
        <authorList>
            <person name="Moura L."/>
            <person name="Setubal J.C."/>
        </authorList>
    </citation>
    <scope>NUCLEOTIDE SEQUENCE</scope>
    <source>
        <strain evidence="5">ZC4RG45</strain>
    </source>
</reference>
<keyword evidence="3" id="KW-1133">Transmembrane helix</keyword>
<feature type="transmembrane region" description="Helical" evidence="3">
    <location>
        <begin position="117"/>
        <end position="135"/>
    </location>
</feature>
<dbReference type="STRING" id="1111738.GCA_000427905_02567"/>
<dbReference type="PANTHER" id="PTHR22911:SF79">
    <property type="entry name" value="MOBA-LIKE NTP TRANSFERASE DOMAIN-CONTAINING PROTEIN"/>
    <property type="match status" value="1"/>
</dbReference>
<organism evidence="6">
    <name type="scientific">Thermocrispum agreste</name>
    <dbReference type="NCBI Taxonomy" id="37925"/>
    <lineage>
        <taxon>Bacteria</taxon>
        <taxon>Bacillati</taxon>
        <taxon>Actinomycetota</taxon>
        <taxon>Actinomycetes</taxon>
        <taxon>Pseudonocardiales</taxon>
        <taxon>Pseudonocardiaceae</taxon>
        <taxon>Thermocrispum</taxon>
    </lineage>
</organism>
<reference evidence="5" key="4">
    <citation type="submission" date="2023-08" db="EMBL/GenBank/DDBJ databases">
        <authorList>
            <person name="Guima S.E.S."/>
            <person name="Martins L.F."/>
            <person name="Silva A.M."/>
            <person name="Setubal J.C."/>
        </authorList>
    </citation>
    <scope>NUCLEOTIDE SEQUENCE</scope>
    <source>
        <strain evidence="5">ZC4RG45</strain>
    </source>
</reference>
<feature type="transmembrane region" description="Helical" evidence="3">
    <location>
        <begin position="243"/>
        <end position="266"/>
    </location>
</feature>